<keyword evidence="4" id="KW-1185">Reference proteome</keyword>
<evidence type="ECO:0000313" key="3">
    <source>
        <dbReference type="EMBL" id="MCM0619378.1"/>
    </source>
</evidence>
<gene>
    <name evidence="3" type="ORF">M8330_03580</name>
</gene>
<dbReference type="RefSeq" id="WP_250826211.1">
    <property type="nucleotide sequence ID" value="NZ_JAMOIL010000002.1"/>
</dbReference>
<feature type="transmembrane region" description="Helical" evidence="2">
    <location>
        <begin position="39"/>
        <end position="58"/>
    </location>
</feature>
<keyword evidence="2" id="KW-0812">Transmembrane</keyword>
<organism evidence="3 4">
    <name type="scientific">Nocardioides bruguierae</name>
    <dbReference type="NCBI Taxonomy" id="2945102"/>
    <lineage>
        <taxon>Bacteria</taxon>
        <taxon>Bacillati</taxon>
        <taxon>Actinomycetota</taxon>
        <taxon>Actinomycetes</taxon>
        <taxon>Propionibacteriales</taxon>
        <taxon>Nocardioidaceae</taxon>
        <taxon>Nocardioides</taxon>
    </lineage>
</organism>
<feature type="region of interest" description="Disordered" evidence="1">
    <location>
        <begin position="1"/>
        <end position="37"/>
    </location>
</feature>
<proteinExistence type="predicted"/>
<feature type="compositionally biased region" description="Gly residues" evidence="1">
    <location>
        <begin position="434"/>
        <end position="445"/>
    </location>
</feature>
<evidence type="ECO:0000313" key="4">
    <source>
        <dbReference type="Proteomes" id="UP001139485"/>
    </source>
</evidence>
<feature type="region of interest" description="Disordered" evidence="1">
    <location>
        <begin position="431"/>
        <end position="452"/>
    </location>
</feature>
<reference evidence="3" key="1">
    <citation type="submission" date="2022-05" db="EMBL/GenBank/DDBJ databases">
        <authorList>
            <person name="Tuo L."/>
        </authorList>
    </citation>
    <scope>NUCLEOTIDE SEQUENCE</scope>
    <source>
        <strain evidence="3">BSK12Z-4</strain>
    </source>
</reference>
<dbReference type="Proteomes" id="UP001139485">
    <property type="component" value="Unassembled WGS sequence"/>
</dbReference>
<sequence>MSEHQPDQQPDQQDSRPEGRRRAAAASTAPTGPTGRRPAVATVAAVVLVVLVVVAALLSRPAAGGAPGGAAPEAVALATDVVACPAALGDAGGRSGGDDTGVTVLSDPTVALDAAGVTGTDGDGGTGSDVTAAGDSLDLTAAEGRSSASVGSVGRAGETEVLGSGDLAAGLAATRTSAGTDLAALDCPSTTTDQWFTGLGAAPAHSSVLVLHNPDAGTATADLVVHGPDGTLTNDRLRGVSVPAGGTVRLRLADLVPSTGELAVQVSVDRGRLAVTAVDTVDRIAARTTSEYLVGQSSASNRSVLAGVADLGEDLDVATLVVHNTGTDRTDVSVRLVSDRATFDAAGTGRLRVRPGATATLDLTDVLTSRAARDALAVVVNADQPLTTTLRTVVGGDLAEITPVSPLTSGGSVAPAGLALTGTASTLVLTADEGGSGAGSGAGSGEDGEDGAGRLTARVSVLAADGTVLSGEQVRVTPGAAARLSLPARAAAVVVEPQDGGLRGAVVVGGPDADGTAVLGLRTLEATTLVPHVRPGGLDAGAGG</sequence>
<protein>
    <submittedName>
        <fullName evidence="3">DUF5719 family protein</fullName>
    </submittedName>
</protein>
<keyword evidence="2" id="KW-1133">Transmembrane helix</keyword>
<dbReference type="Pfam" id="PF18986">
    <property type="entry name" value="DUF5719"/>
    <property type="match status" value="1"/>
</dbReference>
<dbReference type="EMBL" id="JAMOIL010000002">
    <property type="protein sequence ID" value="MCM0619378.1"/>
    <property type="molecule type" value="Genomic_DNA"/>
</dbReference>
<feature type="compositionally biased region" description="Low complexity" evidence="1">
    <location>
        <begin position="24"/>
        <end position="37"/>
    </location>
</feature>
<accession>A0A9X2D4X1</accession>
<evidence type="ECO:0000256" key="2">
    <source>
        <dbReference type="SAM" id="Phobius"/>
    </source>
</evidence>
<dbReference type="InterPro" id="IPR043777">
    <property type="entry name" value="DUF5719"/>
</dbReference>
<dbReference type="AlphaFoldDB" id="A0A9X2D4X1"/>
<keyword evidence="2" id="KW-0472">Membrane</keyword>
<comment type="caution">
    <text evidence="3">The sequence shown here is derived from an EMBL/GenBank/DDBJ whole genome shotgun (WGS) entry which is preliminary data.</text>
</comment>
<name>A0A9X2D4X1_9ACTN</name>
<evidence type="ECO:0000256" key="1">
    <source>
        <dbReference type="SAM" id="MobiDB-lite"/>
    </source>
</evidence>